<keyword evidence="2 5" id="KW-0238">DNA-binding</keyword>
<keyword evidence="3" id="KW-0804">Transcription</keyword>
<dbReference type="InterPro" id="IPR050313">
    <property type="entry name" value="Carb_Metab_HTH_regulators"/>
</dbReference>
<dbReference type="InterPro" id="IPR014036">
    <property type="entry name" value="DeoR-like_C"/>
</dbReference>
<dbReference type="SMART" id="SM00420">
    <property type="entry name" value="HTH_DEOR"/>
    <property type="match status" value="1"/>
</dbReference>
<dbReference type="PROSITE" id="PS00894">
    <property type="entry name" value="HTH_DEOR_1"/>
    <property type="match status" value="1"/>
</dbReference>
<dbReference type="AlphaFoldDB" id="A0AA96LA73"/>
<dbReference type="GO" id="GO:0003677">
    <property type="term" value="F:DNA binding"/>
    <property type="evidence" value="ECO:0007669"/>
    <property type="project" value="UniProtKB-KW"/>
</dbReference>
<dbReference type="PANTHER" id="PTHR30363">
    <property type="entry name" value="HTH-TYPE TRANSCRIPTIONAL REGULATOR SRLR-RELATED"/>
    <property type="match status" value="1"/>
</dbReference>
<dbReference type="SMART" id="SM01134">
    <property type="entry name" value="DeoRC"/>
    <property type="match status" value="1"/>
</dbReference>
<dbReference type="SUPFAM" id="SSF46785">
    <property type="entry name" value="Winged helix' DNA-binding domain"/>
    <property type="match status" value="1"/>
</dbReference>
<evidence type="ECO:0000313" key="5">
    <source>
        <dbReference type="EMBL" id="WNQ09540.1"/>
    </source>
</evidence>
<reference evidence="5 6" key="1">
    <citation type="submission" date="2022-02" db="EMBL/GenBank/DDBJ databases">
        <title>Paenibacillus sp. MBLB1776 Whole Genome Shotgun Sequencing.</title>
        <authorList>
            <person name="Hwang C.Y."/>
            <person name="Cho E.-S."/>
            <person name="Seo M.-J."/>
        </authorList>
    </citation>
    <scope>NUCLEOTIDE SEQUENCE [LARGE SCALE GENOMIC DNA]</scope>
    <source>
        <strain evidence="5 6">MBLB1776</strain>
    </source>
</reference>
<dbReference type="InterPro" id="IPR036388">
    <property type="entry name" value="WH-like_DNA-bd_sf"/>
</dbReference>
<organism evidence="5 6">
    <name type="scientific">Paenibacillus aurantius</name>
    <dbReference type="NCBI Taxonomy" id="2918900"/>
    <lineage>
        <taxon>Bacteria</taxon>
        <taxon>Bacillati</taxon>
        <taxon>Bacillota</taxon>
        <taxon>Bacilli</taxon>
        <taxon>Bacillales</taxon>
        <taxon>Paenibacillaceae</taxon>
        <taxon>Paenibacillus</taxon>
    </lineage>
</organism>
<evidence type="ECO:0000256" key="1">
    <source>
        <dbReference type="ARBA" id="ARBA00023015"/>
    </source>
</evidence>
<gene>
    <name evidence="5" type="ORF">MJA45_18115</name>
</gene>
<keyword evidence="1" id="KW-0805">Transcription regulation</keyword>
<keyword evidence="6" id="KW-1185">Reference proteome</keyword>
<dbReference type="GO" id="GO:0003700">
    <property type="term" value="F:DNA-binding transcription factor activity"/>
    <property type="evidence" value="ECO:0007669"/>
    <property type="project" value="InterPro"/>
</dbReference>
<dbReference type="EMBL" id="CP130318">
    <property type="protein sequence ID" value="WNQ09540.1"/>
    <property type="molecule type" value="Genomic_DNA"/>
</dbReference>
<dbReference type="KEGG" id="paun:MJA45_18115"/>
<evidence type="ECO:0000313" key="6">
    <source>
        <dbReference type="Proteomes" id="UP001305702"/>
    </source>
</evidence>
<sequence>MASRLNDRQQVIMDRLEAEGEIRLHDLKEMFEVTEMTIRRDLEKLEQAGLLRRTFGGAIRAGTDIALKDRTGVMAEEKARIGRKAASLILPGDCLFIDGGSTTFELVRALKPGLDITVVTNALNIANELQTKRIAAIVSGGMILEATSTLIGPFAESLVESMAFSRVFLGSTGVSPQHGFSNSNMYETEIKKAAIRKASEVNILLDHSKFGGADLFSFARLDDVQRVITDRLPDPSFLEACRQAGIDMVEA</sequence>
<dbReference type="SUPFAM" id="SSF100950">
    <property type="entry name" value="NagB/RpiA/CoA transferase-like"/>
    <property type="match status" value="1"/>
</dbReference>
<name>A0AA96LA73_9BACL</name>
<dbReference type="InterPro" id="IPR018356">
    <property type="entry name" value="Tscrpt_reg_HTH_DeoR_CS"/>
</dbReference>
<accession>A0AA96LA73</accession>
<dbReference type="InterPro" id="IPR001034">
    <property type="entry name" value="DeoR_HTH"/>
</dbReference>
<evidence type="ECO:0000256" key="2">
    <source>
        <dbReference type="ARBA" id="ARBA00023125"/>
    </source>
</evidence>
<dbReference type="Pfam" id="PF00455">
    <property type="entry name" value="DeoRC"/>
    <property type="match status" value="1"/>
</dbReference>
<protein>
    <submittedName>
        <fullName evidence="5">DeoR/GlpR family DNA-binding transcription regulator</fullName>
    </submittedName>
</protein>
<dbReference type="PRINTS" id="PR00037">
    <property type="entry name" value="HTHLACR"/>
</dbReference>
<dbReference type="InterPro" id="IPR037171">
    <property type="entry name" value="NagB/RpiA_transferase-like"/>
</dbReference>
<feature type="domain" description="HTH deoR-type" evidence="4">
    <location>
        <begin position="5"/>
        <end position="60"/>
    </location>
</feature>
<dbReference type="Pfam" id="PF08220">
    <property type="entry name" value="HTH_DeoR"/>
    <property type="match status" value="1"/>
</dbReference>
<dbReference type="Gene3D" id="1.10.10.10">
    <property type="entry name" value="Winged helix-like DNA-binding domain superfamily/Winged helix DNA-binding domain"/>
    <property type="match status" value="1"/>
</dbReference>
<dbReference type="PROSITE" id="PS51000">
    <property type="entry name" value="HTH_DEOR_2"/>
    <property type="match status" value="1"/>
</dbReference>
<dbReference type="Gene3D" id="3.40.50.1360">
    <property type="match status" value="1"/>
</dbReference>
<evidence type="ECO:0000256" key="3">
    <source>
        <dbReference type="ARBA" id="ARBA00023163"/>
    </source>
</evidence>
<dbReference type="PANTHER" id="PTHR30363:SF44">
    <property type="entry name" value="AGA OPERON TRANSCRIPTIONAL REPRESSOR-RELATED"/>
    <property type="match status" value="1"/>
</dbReference>
<dbReference type="InterPro" id="IPR036390">
    <property type="entry name" value="WH_DNA-bd_sf"/>
</dbReference>
<evidence type="ECO:0000259" key="4">
    <source>
        <dbReference type="PROSITE" id="PS51000"/>
    </source>
</evidence>
<proteinExistence type="predicted"/>
<dbReference type="RefSeq" id="WP_315603312.1">
    <property type="nucleotide sequence ID" value="NZ_CP130318.1"/>
</dbReference>
<dbReference type="Proteomes" id="UP001305702">
    <property type="component" value="Chromosome"/>
</dbReference>